<dbReference type="PANTHER" id="PTHR45913">
    <property type="entry name" value="EPM2A-INTERACTING PROTEIN 1"/>
    <property type="match status" value="1"/>
</dbReference>
<dbReference type="GeneID" id="136081329"/>
<sequence length="305" mass="34703">MNISSSSKESNITTEASFIIAWNIAKSKHPYTDGEFVKQNLFDVISVLVAKFKAFSLALDKSTDIKDKPQMAVFVRYVTSDVLVKEELLDLDELKDTTRGIDLKEALDTVLVKANAPKNKLVSVATDGATAMVGKHIGFIGLLNSDSTYPEFSQFIVELDLADKPSDLLFYCAVRRLSNSDVLYRFVELLEPIKCFLLEKQKTFEIFGDGKEKDILDLAHTIFSFQKKLAQFQKDLTLKTFNHFPQMKMIHNLNPTIQYDDLNLFLIDIISNGCPIPENILEETSQFEIEFLDLQEDQNLQMLQH</sequence>
<proteinExistence type="predicted"/>
<dbReference type="Proteomes" id="UP001652625">
    <property type="component" value="Chromosome 06"/>
</dbReference>
<feature type="domain" description="DUF4371" evidence="1">
    <location>
        <begin position="53"/>
        <end position="136"/>
    </location>
</feature>
<gene>
    <name evidence="3" type="primary">LOC136081329</name>
</gene>
<dbReference type="InterPro" id="IPR025398">
    <property type="entry name" value="DUF4371"/>
</dbReference>
<evidence type="ECO:0000259" key="1">
    <source>
        <dbReference type="Pfam" id="PF14291"/>
    </source>
</evidence>
<protein>
    <submittedName>
        <fullName evidence="3">General transcription factor II-I repeat domain-containing protein 2-like</fullName>
    </submittedName>
</protein>
<dbReference type="Pfam" id="PF14291">
    <property type="entry name" value="DUF4371"/>
    <property type="match status" value="1"/>
</dbReference>
<name>A0ABM4BZL6_HYDVU</name>
<dbReference type="PANTHER" id="PTHR45913:SF5">
    <property type="entry name" value="GENERAL TRANSCRIPTION FACTOR II-I REPEAT DOMAIN-CONTAINING PROTEIN 2A-LIKE PROTEIN"/>
    <property type="match status" value="1"/>
</dbReference>
<evidence type="ECO:0000313" key="3">
    <source>
        <dbReference type="RefSeq" id="XP_065654711.1"/>
    </source>
</evidence>
<evidence type="ECO:0000313" key="2">
    <source>
        <dbReference type="Proteomes" id="UP001652625"/>
    </source>
</evidence>
<accession>A0ABM4BZL6</accession>
<reference evidence="3" key="1">
    <citation type="submission" date="2025-08" db="UniProtKB">
        <authorList>
            <consortium name="RefSeq"/>
        </authorList>
    </citation>
    <scope>IDENTIFICATION</scope>
</reference>
<dbReference type="RefSeq" id="XP_065654711.1">
    <property type="nucleotide sequence ID" value="XM_065798639.1"/>
</dbReference>
<keyword evidence="2" id="KW-1185">Reference proteome</keyword>
<organism evidence="2 3">
    <name type="scientific">Hydra vulgaris</name>
    <name type="common">Hydra</name>
    <name type="synonym">Hydra attenuata</name>
    <dbReference type="NCBI Taxonomy" id="6087"/>
    <lineage>
        <taxon>Eukaryota</taxon>
        <taxon>Metazoa</taxon>
        <taxon>Cnidaria</taxon>
        <taxon>Hydrozoa</taxon>
        <taxon>Hydroidolina</taxon>
        <taxon>Anthoathecata</taxon>
        <taxon>Aplanulata</taxon>
        <taxon>Hydridae</taxon>
        <taxon>Hydra</taxon>
    </lineage>
</organism>